<keyword evidence="4" id="KW-1185">Reference proteome</keyword>
<dbReference type="Proteomes" id="UP000298218">
    <property type="component" value="Unassembled WGS sequence"/>
</dbReference>
<organism evidence="3 4">
    <name type="scientific">Cryobacterium psychrophilum</name>
    <dbReference type="NCBI Taxonomy" id="41988"/>
    <lineage>
        <taxon>Bacteria</taxon>
        <taxon>Bacillati</taxon>
        <taxon>Actinomycetota</taxon>
        <taxon>Actinomycetes</taxon>
        <taxon>Micrococcales</taxon>
        <taxon>Microbacteriaceae</taxon>
        <taxon>Cryobacterium</taxon>
    </lineage>
</organism>
<sequence>MRSRRPRLATAELRCDDCGQLPEASKTRQTVANVVTILPIELLVHAAVVRTELPYVAKVLVLALTATTLVIWVAEPGTRRLLRRWLHAPALRRRSTLHASPALWRVRTILPDESGTLERVTHGFSRLDVNILSIHVHPVDGGVLDEFVVSAPGELSDDDILASIMASGGRATRVWPTTPLALTDGQTKALGLAARVAGDPGELAQATAELLSARIVTVPAGPVDDTLLKIPRAWNEPLYFSRPGDPFTPAEASRAYHLAELAEVVELTGRAHPDAAR</sequence>
<dbReference type="CDD" id="cd02116">
    <property type="entry name" value="ACT"/>
    <property type="match status" value="1"/>
</dbReference>
<feature type="domain" description="ACT" evidence="2">
    <location>
        <begin position="105"/>
        <end position="182"/>
    </location>
</feature>
<keyword evidence="1" id="KW-1133">Transmembrane helix</keyword>
<evidence type="ECO:0000256" key="1">
    <source>
        <dbReference type="SAM" id="Phobius"/>
    </source>
</evidence>
<comment type="caution">
    <text evidence="3">The sequence shown here is derived from an EMBL/GenBank/DDBJ whole genome shotgun (WGS) entry which is preliminary data.</text>
</comment>
<feature type="transmembrane region" description="Helical" evidence="1">
    <location>
        <begin position="55"/>
        <end position="74"/>
    </location>
</feature>
<proteinExistence type="predicted"/>
<protein>
    <submittedName>
        <fullName evidence="3">ACT domain-containing protein</fullName>
    </submittedName>
</protein>
<name>A0A4Y8KVK7_9MICO</name>
<reference evidence="3 4" key="1">
    <citation type="submission" date="2019-03" db="EMBL/GenBank/DDBJ databases">
        <title>Genomics of glacier-inhabiting Cryobacterium strains.</title>
        <authorList>
            <person name="Liu Q."/>
            <person name="Xin Y.-H."/>
        </authorList>
    </citation>
    <scope>NUCLEOTIDE SEQUENCE [LARGE SCALE GENOMIC DNA]</scope>
    <source>
        <strain evidence="3 4">CGMCC 1.4292</strain>
    </source>
</reference>
<gene>
    <name evidence="3" type="ORF">E3T53_00165</name>
</gene>
<dbReference type="EMBL" id="SOHQ01000001">
    <property type="protein sequence ID" value="TFD82467.1"/>
    <property type="molecule type" value="Genomic_DNA"/>
</dbReference>
<dbReference type="Pfam" id="PF01842">
    <property type="entry name" value="ACT"/>
    <property type="match status" value="1"/>
</dbReference>
<dbReference type="InterPro" id="IPR045865">
    <property type="entry name" value="ACT-like_dom_sf"/>
</dbReference>
<keyword evidence="1" id="KW-0812">Transmembrane</keyword>
<evidence type="ECO:0000313" key="3">
    <source>
        <dbReference type="EMBL" id="TFD82467.1"/>
    </source>
</evidence>
<evidence type="ECO:0000259" key="2">
    <source>
        <dbReference type="PROSITE" id="PS51671"/>
    </source>
</evidence>
<dbReference type="InterPro" id="IPR002912">
    <property type="entry name" value="ACT_dom"/>
</dbReference>
<dbReference type="OrthoDB" id="5516749at2"/>
<dbReference type="RefSeq" id="WP_134175020.1">
    <property type="nucleotide sequence ID" value="NZ_SODI01000001.1"/>
</dbReference>
<dbReference type="PROSITE" id="PS51671">
    <property type="entry name" value="ACT"/>
    <property type="match status" value="1"/>
</dbReference>
<accession>A0A4Y8KVK7</accession>
<dbReference type="SUPFAM" id="SSF55021">
    <property type="entry name" value="ACT-like"/>
    <property type="match status" value="1"/>
</dbReference>
<keyword evidence="1" id="KW-0472">Membrane</keyword>
<evidence type="ECO:0000313" key="4">
    <source>
        <dbReference type="Proteomes" id="UP000298218"/>
    </source>
</evidence>
<dbReference type="AlphaFoldDB" id="A0A4Y8KVK7"/>